<evidence type="ECO:0000313" key="7">
    <source>
        <dbReference type="EMBL" id="OMD47370.1"/>
    </source>
</evidence>
<evidence type="ECO:0000256" key="3">
    <source>
        <dbReference type="ARBA" id="ARBA00023125"/>
    </source>
</evidence>
<dbReference type="InterPro" id="IPR014710">
    <property type="entry name" value="RmlC-like_jellyroll"/>
</dbReference>
<dbReference type="Gene3D" id="2.60.120.10">
    <property type="entry name" value="Jelly Rolls"/>
    <property type="match status" value="1"/>
</dbReference>
<evidence type="ECO:0000256" key="1">
    <source>
        <dbReference type="ARBA" id="ARBA00022490"/>
    </source>
</evidence>
<accession>A0A1R0ZB77</accession>
<dbReference type="InterPro" id="IPR037923">
    <property type="entry name" value="HTH-like"/>
</dbReference>
<comment type="caution">
    <text evidence="8">The sequence shown here is derived from an EMBL/GenBank/DDBJ whole genome shotgun (WGS) entry which is preliminary data.</text>
</comment>
<keyword evidence="2" id="KW-0805">Transcription regulation</keyword>
<dbReference type="Proteomes" id="UP000187313">
    <property type="component" value="Unassembled WGS sequence"/>
</dbReference>
<dbReference type="EMBL" id="MPTD01000019">
    <property type="protein sequence ID" value="OMD47370.1"/>
    <property type="molecule type" value="Genomic_DNA"/>
</dbReference>
<keyword evidence="5" id="KW-0804">Transcription</keyword>
<dbReference type="EMBL" id="MPTW01000017">
    <property type="protein sequence ID" value="OME65841.1"/>
    <property type="molecule type" value="Genomic_DNA"/>
</dbReference>
<protein>
    <recommendedName>
        <fullName evidence="6">HTH araC/xylS-type domain-containing protein</fullName>
    </recommendedName>
</protein>
<evidence type="ECO:0000313" key="9">
    <source>
        <dbReference type="Proteomes" id="UP000187313"/>
    </source>
</evidence>
<evidence type="ECO:0000313" key="10">
    <source>
        <dbReference type="Proteomes" id="UP000187425"/>
    </source>
</evidence>
<dbReference type="SMART" id="SM00342">
    <property type="entry name" value="HTH_ARAC"/>
    <property type="match status" value="1"/>
</dbReference>
<organism evidence="8 10">
    <name type="scientific">Paenibacillus odorifer</name>
    <dbReference type="NCBI Taxonomy" id="189426"/>
    <lineage>
        <taxon>Bacteria</taxon>
        <taxon>Bacillati</taxon>
        <taxon>Bacillota</taxon>
        <taxon>Bacilli</taxon>
        <taxon>Bacillales</taxon>
        <taxon>Paenibacillaceae</taxon>
        <taxon>Paenibacillus</taxon>
    </lineage>
</organism>
<keyword evidence="3" id="KW-0238">DNA-binding</keyword>
<evidence type="ECO:0000256" key="2">
    <source>
        <dbReference type="ARBA" id="ARBA00023015"/>
    </source>
</evidence>
<dbReference type="SUPFAM" id="SSF46689">
    <property type="entry name" value="Homeodomain-like"/>
    <property type="match status" value="2"/>
</dbReference>
<evidence type="ECO:0000313" key="8">
    <source>
        <dbReference type="EMBL" id="OME65841.1"/>
    </source>
</evidence>
<dbReference type="OrthoDB" id="337756at2"/>
<dbReference type="SUPFAM" id="SSF51215">
    <property type="entry name" value="Regulatory protein AraC"/>
    <property type="match status" value="1"/>
</dbReference>
<dbReference type="InterPro" id="IPR013096">
    <property type="entry name" value="Cupin_2"/>
</dbReference>
<gene>
    <name evidence="7" type="ORF">BSK51_24570</name>
    <name evidence="8" type="ORF">BSK65_23945</name>
</gene>
<dbReference type="PROSITE" id="PS00041">
    <property type="entry name" value="HTH_ARAC_FAMILY_1"/>
    <property type="match status" value="1"/>
</dbReference>
<dbReference type="PANTHER" id="PTHR46796">
    <property type="entry name" value="HTH-TYPE TRANSCRIPTIONAL ACTIVATOR RHAS-RELATED"/>
    <property type="match status" value="1"/>
</dbReference>
<dbReference type="AlphaFoldDB" id="A0A1R0ZB77"/>
<dbReference type="InterPro" id="IPR018062">
    <property type="entry name" value="HTH_AraC-typ_CS"/>
</dbReference>
<evidence type="ECO:0000256" key="5">
    <source>
        <dbReference type="ARBA" id="ARBA00023163"/>
    </source>
</evidence>
<dbReference type="GO" id="GO:0003700">
    <property type="term" value="F:DNA-binding transcription factor activity"/>
    <property type="evidence" value="ECO:0007669"/>
    <property type="project" value="InterPro"/>
</dbReference>
<dbReference type="InterPro" id="IPR050204">
    <property type="entry name" value="AraC_XylS_family_regulators"/>
</dbReference>
<dbReference type="Proteomes" id="UP000187425">
    <property type="component" value="Unassembled WGS sequence"/>
</dbReference>
<keyword evidence="9" id="KW-1185">Reference proteome</keyword>
<evidence type="ECO:0000256" key="4">
    <source>
        <dbReference type="ARBA" id="ARBA00023159"/>
    </source>
</evidence>
<keyword evidence="1" id="KW-0963">Cytoplasm</keyword>
<name>A0A1R0ZB77_9BACL</name>
<dbReference type="GO" id="GO:0043565">
    <property type="term" value="F:sequence-specific DNA binding"/>
    <property type="evidence" value="ECO:0007669"/>
    <property type="project" value="InterPro"/>
</dbReference>
<dbReference type="Pfam" id="PF12833">
    <property type="entry name" value="HTH_18"/>
    <property type="match status" value="1"/>
</dbReference>
<dbReference type="Pfam" id="PF07883">
    <property type="entry name" value="Cupin_2"/>
    <property type="match status" value="1"/>
</dbReference>
<feature type="domain" description="HTH araC/xylS-type" evidence="6">
    <location>
        <begin position="194"/>
        <end position="292"/>
    </location>
</feature>
<dbReference type="PRINTS" id="PR00032">
    <property type="entry name" value="HTHARAC"/>
</dbReference>
<keyword evidence="4" id="KW-0010">Activator</keyword>
<dbReference type="InterPro" id="IPR020449">
    <property type="entry name" value="Tscrpt_reg_AraC-type_HTH"/>
</dbReference>
<dbReference type="PROSITE" id="PS01124">
    <property type="entry name" value="HTH_ARAC_FAMILY_2"/>
    <property type="match status" value="1"/>
</dbReference>
<evidence type="ECO:0000259" key="6">
    <source>
        <dbReference type="PROSITE" id="PS01124"/>
    </source>
</evidence>
<reference evidence="8 10" key="1">
    <citation type="submission" date="2016-11" db="EMBL/GenBank/DDBJ databases">
        <title>Paenibacillus species isolates.</title>
        <authorList>
            <person name="Beno S.M."/>
        </authorList>
    </citation>
    <scope>NUCLEOTIDE SEQUENCE [LARGE SCALE GENOMIC DNA]</scope>
    <source>
        <strain evidence="8 10">FSL H7-0443</strain>
        <strain evidence="7 9">FSL R5-0923</strain>
    </source>
</reference>
<sequence>MYTMTDAIKSERWVYLIDWEEGPAAHVKDLILLGYDHFSRAMPLTNHVHEDAYEFVYMEQGTAVWEVNGQFHPTSAQHIIYTRPGERHRASFDYIGPCRIWWIIVRDPLQHGHWFGLDDAERQVFAQWIHRCPRIQLVSKEIVDYFKRVQQLINQQDTELVEFQIRHGVLEILQRILHNTPLKAQSHDMHAYTLELKTRLEQNPSERYTIGQLASEIGLSESHFYRIFREMNGQSPTAFMDRIRMDCACRMLEESKVSITDVAMELGFKTSQHFATVFKKLIGVTPKAWRTHSKVCN</sequence>
<dbReference type="InterPro" id="IPR009057">
    <property type="entry name" value="Homeodomain-like_sf"/>
</dbReference>
<proteinExistence type="predicted"/>
<dbReference type="Gene3D" id="1.10.10.60">
    <property type="entry name" value="Homeodomain-like"/>
    <property type="match status" value="2"/>
</dbReference>
<dbReference type="InterPro" id="IPR018060">
    <property type="entry name" value="HTH_AraC"/>
</dbReference>
<dbReference type="PANTHER" id="PTHR46796:SF13">
    <property type="entry name" value="HTH-TYPE TRANSCRIPTIONAL ACTIVATOR RHAS"/>
    <property type="match status" value="1"/>
</dbReference>